<dbReference type="Proteomes" id="UP001172684">
    <property type="component" value="Unassembled WGS sequence"/>
</dbReference>
<sequence>MSGMAQVWNDQKGSYIVEASIDSTGPKSITSLLTADKHTYSTIKNYERSIIRTAAARNQPKAIADFPGIAPDASGPSLKWLNTITARYQLVERLIQELLAVSSGVDPASPAFPANTRKFKECGLLLLYRLRDLEKSRGGKSAFIDQLPSSSLAAMIHVLFEARGARSVIIYQLGKMPEVLVDIIDDRATQRQLHGAFALKHGCPWNQVLATIEEAVDMGLRELKPCDFNRLVAGMPVELFES</sequence>
<organism evidence="1 2">
    <name type="scientific">Coniosporium apollinis</name>
    <dbReference type="NCBI Taxonomy" id="61459"/>
    <lineage>
        <taxon>Eukaryota</taxon>
        <taxon>Fungi</taxon>
        <taxon>Dikarya</taxon>
        <taxon>Ascomycota</taxon>
        <taxon>Pezizomycotina</taxon>
        <taxon>Dothideomycetes</taxon>
        <taxon>Dothideomycetes incertae sedis</taxon>
        <taxon>Coniosporium</taxon>
    </lineage>
</organism>
<evidence type="ECO:0000313" key="2">
    <source>
        <dbReference type="Proteomes" id="UP001172684"/>
    </source>
</evidence>
<reference evidence="1" key="1">
    <citation type="submission" date="2022-10" db="EMBL/GenBank/DDBJ databases">
        <title>Culturing micro-colonial fungi from biological soil crusts in the Mojave desert and describing Neophaeococcomyces mojavensis, and introducing the new genera and species Taxawa tesnikishii.</title>
        <authorList>
            <person name="Kurbessoian T."/>
            <person name="Stajich J.E."/>
        </authorList>
    </citation>
    <scope>NUCLEOTIDE SEQUENCE</scope>
    <source>
        <strain evidence="1">TK_1</strain>
    </source>
</reference>
<keyword evidence="2" id="KW-1185">Reference proteome</keyword>
<accession>A0ABQ9P3U7</accession>
<gene>
    <name evidence="1" type="ORF">H2201_001309</name>
</gene>
<evidence type="ECO:0000313" key="1">
    <source>
        <dbReference type="EMBL" id="KAJ9668666.1"/>
    </source>
</evidence>
<proteinExistence type="predicted"/>
<comment type="caution">
    <text evidence="1">The sequence shown here is derived from an EMBL/GenBank/DDBJ whole genome shotgun (WGS) entry which is preliminary data.</text>
</comment>
<protein>
    <submittedName>
        <fullName evidence="1">Uncharacterized protein</fullName>
    </submittedName>
</protein>
<dbReference type="EMBL" id="JAPDRL010000006">
    <property type="protein sequence ID" value="KAJ9668666.1"/>
    <property type="molecule type" value="Genomic_DNA"/>
</dbReference>
<name>A0ABQ9P3U7_9PEZI</name>